<feature type="transmembrane region" description="Helical" evidence="1">
    <location>
        <begin position="94"/>
        <end position="115"/>
    </location>
</feature>
<reference evidence="2" key="2">
    <citation type="submission" date="2020-09" db="EMBL/GenBank/DDBJ databases">
        <authorList>
            <person name="Sun Q."/>
            <person name="Ohkuma M."/>
        </authorList>
    </citation>
    <scope>NUCLEOTIDE SEQUENCE</scope>
    <source>
        <strain evidence="2">JCM 3172</strain>
    </source>
</reference>
<dbReference type="RefSeq" id="WP_019889193.1">
    <property type="nucleotide sequence ID" value="NZ_BMQQ01000013.1"/>
</dbReference>
<dbReference type="Proteomes" id="UP000619486">
    <property type="component" value="Unassembled WGS sequence"/>
</dbReference>
<gene>
    <name evidence="2" type="ORF">GCM10014713_37390</name>
</gene>
<sequence>MSAGKDPARGAGAKAGRAAAYAGLAVLGALVGTAGALVQAAWFPGGLLLALLAAAATFYGGLRATGTQAGALTPAAGWLVAIILLSMGRPEGDGVLAGGLGDLLYLLGGMALAVICATMSRSPQPGGLPGRLGR</sequence>
<keyword evidence="1" id="KW-1133">Transmembrane helix</keyword>
<protein>
    <recommendedName>
        <fullName evidence="4">Integral membrane protein</fullName>
    </recommendedName>
</protein>
<evidence type="ECO:0000313" key="2">
    <source>
        <dbReference type="EMBL" id="GGT40150.1"/>
    </source>
</evidence>
<keyword evidence="1" id="KW-0812">Transmembrane</keyword>
<dbReference type="Pfam" id="PF19608">
    <property type="entry name" value="DUF6113"/>
    <property type="match status" value="1"/>
</dbReference>
<keyword evidence="3" id="KW-1185">Reference proteome</keyword>
<evidence type="ECO:0000256" key="1">
    <source>
        <dbReference type="SAM" id="Phobius"/>
    </source>
</evidence>
<dbReference type="InterPro" id="IPR046095">
    <property type="entry name" value="DUF6113"/>
</dbReference>
<keyword evidence="1" id="KW-0472">Membrane</keyword>
<comment type="caution">
    <text evidence="2">The sequence shown here is derived from an EMBL/GenBank/DDBJ whole genome shotgun (WGS) entry which is preliminary data.</text>
</comment>
<accession>A0A918H5L9</accession>
<evidence type="ECO:0000313" key="3">
    <source>
        <dbReference type="Proteomes" id="UP000619486"/>
    </source>
</evidence>
<organism evidence="2 3">
    <name type="scientific">Streptomyces purpureus</name>
    <dbReference type="NCBI Taxonomy" id="1951"/>
    <lineage>
        <taxon>Bacteria</taxon>
        <taxon>Bacillati</taxon>
        <taxon>Actinomycetota</taxon>
        <taxon>Actinomycetes</taxon>
        <taxon>Kitasatosporales</taxon>
        <taxon>Streptomycetaceae</taxon>
        <taxon>Streptomyces</taxon>
    </lineage>
</organism>
<evidence type="ECO:0008006" key="4">
    <source>
        <dbReference type="Google" id="ProtNLM"/>
    </source>
</evidence>
<reference evidence="2" key="1">
    <citation type="journal article" date="2014" name="Int. J. Syst. Evol. Microbiol.">
        <title>Complete genome sequence of Corynebacterium casei LMG S-19264T (=DSM 44701T), isolated from a smear-ripened cheese.</title>
        <authorList>
            <consortium name="US DOE Joint Genome Institute (JGI-PGF)"/>
            <person name="Walter F."/>
            <person name="Albersmeier A."/>
            <person name="Kalinowski J."/>
            <person name="Ruckert C."/>
        </authorList>
    </citation>
    <scope>NUCLEOTIDE SEQUENCE</scope>
    <source>
        <strain evidence="2">JCM 3172</strain>
    </source>
</reference>
<dbReference type="EMBL" id="BMQQ01000013">
    <property type="protein sequence ID" value="GGT40150.1"/>
    <property type="molecule type" value="Genomic_DNA"/>
</dbReference>
<proteinExistence type="predicted"/>
<name>A0A918H5L9_9ACTN</name>
<feature type="transmembrane region" description="Helical" evidence="1">
    <location>
        <begin position="18"/>
        <end position="37"/>
    </location>
</feature>
<feature type="transmembrane region" description="Helical" evidence="1">
    <location>
        <begin position="69"/>
        <end position="88"/>
    </location>
</feature>
<dbReference type="AlphaFoldDB" id="A0A918H5L9"/>